<feature type="signal peptide" evidence="1">
    <location>
        <begin position="1"/>
        <end position="18"/>
    </location>
</feature>
<keyword evidence="1" id="KW-0732">Signal</keyword>
<evidence type="ECO:0000313" key="2">
    <source>
        <dbReference type="EMBL" id="AEW01837.1"/>
    </source>
</evidence>
<organism evidence="2 3">
    <name type="scientific">Niastella koreensis (strain DSM 17620 / KACC 11465 / NBRC 106392 / GR20-10)</name>
    <dbReference type="NCBI Taxonomy" id="700598"/>
    <lineage>
        <taxon>Bacteria</taxon>
        <taxon>Pseudomonadati</taxon>
        <taxon>Bacteroidota</taxon>
        <taxon>Chitinophagia</taxon>
        <taxon>Chitinophagales</taxon>
        <taxon>Chitinophagaceae</taxon>
        <taxon>Niastella</taxon>
    </lineage>
</organism>
<gene>
    <name evidence="2" type="ordered locus">Niako_5605</name>
</gene>
<dbReference type="HOGENOM" id="CLU_1303823_0_0_10"/>
<dbReference type="OrthoDB" id="10002256at2"/>
<protein>
    <recommendedName>
        <fullName evidence="4">Outer membrane protein beta-barrel domain-containing protein</fullName>
    </recommendedName>
</protein>
<accession>G8TJT9</accession>
<reference evidence="2 3" key="1">
    <citation type="submission" date="2011-12" db="EMBL/GenBank/DDBJ databases">
        <title>The complete genome of Niastella koreensis GR20-10.</title>
        <authorList>
            <consortium name="US DOE Joint Genome Institute (JGI-PGF)"/>
            <person name="Lucas S."/>
            <person name="Han J."/>
            <person name="Lapidus A."/>
            <person name="Bruce D."/>
            <person name="Goodwin L."/>
            <person name="Pitluck S."/>
            <person name="Peters L."/>
            <person name="Kyrpides N."/>
            <person name="Mavromatis K."/>
            <person name="Ivanova N."/>
            <person name="Mikhailova N."/>
            <person name="Davenport K."/>
            <person name="Saunders E."/>
            <person name="Detter J.C."/>
            <person name="Tapia R."/>
            <person name="Han C."/>
            <person name="Land M."/>
            <person name="Hauser L."/>
            <person name="Markowitz V."/>
            <person name="Cheng J.-F."/>
            <person name="Hugenholtz P."/>
            <person name="Woyke T."/>
            <person name="Wu D."/>
            <person name="Tindall B."/>
            <person name="Pomrenke H."/>
            <person name="Brambilla E."/>
            <person name="Klenk H.-P."/>
            <person name="Eisen J.A."/>
        </authorList>
    </citation>
    <scope>NUCLEOTIDE SEQUENCE [LARGE SCALE GENOMIC DNA]</scope>
    <source>
        <strain evidence="3">DSM 17620 / KACC 11465 / NBRC 106392 / GR20-10</strain>
    </source>
</reference>
<evidence type="ECO:0008006" key="4">
    <source>
        <dbReference type="Google" id="ProtNLM"/>
    </source>
</evidence>
<dbReference type="RefSeq" id="WP_014221748.1">
    <property type="nucleotide sequence ID" value="NC_016609.1"/>
</dbReference>
<name>G8TJT9_NIAKG</name>
<feature type="chain" id="PRO_5003516516" description="Outer membrane protein beta-barrel domain-containing protein" evidence="1">
    <location>
        <begin position="19"/>
        <end position="211"/>
    </location>
</feature>
<dbReference type="AlphaFoldDB" id="G8TJT9"/>
<dbReference type="EMBL" id="CP003178">
    <property type="protein sequence ID" value="AEW01837.1"/>
    <property type="molecule type" value="Genomic_DNA"/>
</dbReference>
<sequence length="211" mass="23265">MKKLLTITTLFFPALLFAQQKTGGFIKEHLFVKASPTLFIPVHGNLTPAALGTIGLKYNKYIALGISGGYFTYNQETKTVIPWGAELTVTNFKAQKIAPILTVQLFRPANYEKTEAANWQTPYTNSVGGISYEDHNENVHTTGKSLFSVAAGALIPICSHKLAFTAGFSQLTFKKDIFKGWYNPSLGRGVKDSQVTFQNILMANISLSFIF</sequence>
<proteinExistence type="predicted"/>
<evidence type="ECO:0000256" key="1">
    <source>
        <dbReference type="SAM" id="SignalP"/>
    </source>
</evidence>
<dbReference type="KEGG" id="nko:Niako_5605"/>
<dbReference type="Proteomes" id="UP000005438">
    <property type="component" value="Chromosome"/>
</dbReference>
<evidence type="ECO:0000313" key="3">
    <source>
        <dbReference type="Proteomes" id="UP000005438"/>
    </source>
</evidence>